<dbReference type="STRING" id="147828.A0A4S2LCX9"/>
<comment type="caution">
    <text evidence="8">The sequence shown here is derived from an EMBL/GenBank/DDBJ whole genome shotgun (WGS) entry which is preliminary data.</text>
</comment>
<evidence type="ECO:0000256" key="3">
    <source>
        <dbReference type="ARBA" id="ARBA00023239"/>
    </source>
</evidence>
<evidence type="ECO:0000256" key="1">
    <source>
        <dbReference type="ARBA" id="ARBA00022722"/>
    </source>
</evidence>
<dbReference type="PANTHER" id="PTHR13522:SF3">
    <property type="entry name" value="U6 SNRNA PHOSPHODIESTERASE 1"/>
    <property type="match status" value="1"/>
</dbReference>
<organism evidence="8 9">
    <name type="scientific">Opisthorchis felineus</name>
    <dbReference type="NCBI Taxonomy" id="147828"/>
    <lineage>
        <taxon>Eukaryota</taxon>
        <taxon>Metazoa</taxon>
        <taxon>Spiralia</taxon>
        <taxon>Lophotrochozoa</taxon>
        <taxon>Platyhelminthes</taxon>
        <taxon>Trematoda</taxon>
        <taxon>Digenea</taxon>
        <taxon>Opisthorchiida</taxon>
        <taxon>Opisthorchiata</taxon>
        <taxon>Opisthorchiidae</taxon>
        <taxon>Opisthorchis</taxon>
    </lineage>
</organism>
<proteinExistence type="inferred from homology"/>
<evidence type="ECO:0000256" key="4">
    <source>
        <dbReference type="ARBA" id="ARBA00023242"/>
    </source>
</evidence>
<evidence type="ECO:0000313" key="8">
    <source>
        <dbReference type="EMBL" id="TGZ60526.1"/>
    </source>
</evidence>
<dbReference type="Pfam" id="PF09749">
    <property type="entry name" value="HVSL"/>
    <property type="match status" value="1"/>
</dbReference>
<evidence type="ECO:0000313" key="9">
    <source>
        <dbReference type="Proteomes" id="UP000308267"/>
    </source>
</evidence>
<dbReference type="Gene3D" id="3.90.1140.10">
    <property type="entry name" value="Cyclic phosphodiesterase"/>
    <property type="match status" value="1"/>
</dbReference>
<reference evidence="8 9" key="1">
    <citation type="journal article" date="2019" name="BMC Genomics">
        <title>New insights from Opisthorchis felineus genome: update on genomics of the epidemiologically important liver flukes.</title>
        <authorList>
            <person name="Ershov N.I."/>
            <person name="Mordvinov V.A."/>
            <person name="Prokhortchouk E.B."/>
            <person name="Pakharukova M.Y."/>
            <person name="Gunbin K.V."/>
            <person name="Ustyantsev K."/>
            <person name="Genaev M.A."/>
            <person name="Blinov A.G."/>
            <person name="Mazur A."/>
            <person name="Boulygina E."/>
            <person name="Tsygankova S."/>
            <person name="Khrameeva E."/>
            <person name="Chekanov N."/>
            <person name="Fan G."/>
            <person name="Xiao A."/>
            <person name="Zhang H."/>
            <person name="Xu X."/>
            <person name="Yang H."/>
            <person name="Solovyev V."/>
            <person name="Lee S.M."/>
            <person name="Liu X."/>
            <person name="Afonnikov D.A."/>
            <person name="Skryabin K.G."/>
        </authorList>
    </citation>
    <scope>NUCLEOTIDE SEQUENCE [LARGE SCALE GENOMIC DNA]</scope>
    <source>
        <strain evidence="8">AK-0245</strain>
        <tissue evidence="8">Whole organism</tissue>
    </source>
</reference>
<evidence type="ECO:0000256" key="6">
    <source>
        <dbReference type="ARBA" id="ARBA00029543"/>
    </source>
</evidence>
<keyword evidence="4" id="KW-0539">Nucleus</keyword>
<dbReference type="GO" id="GO:0034477">
    <property type="term" value="P:U6 snRNA 3'-end processing"/>
    <property type="evidence" value="ECO:0007669"/>
    <property type="project" value="InterPro"/>
</dbReference>
<keyword evidence="1" id="KW-0540">Nuclease</keyword>
<name>A0A4S2LCX9_OPIFE</name>
<dbReference type="OrthoDB" id="49151at2759"/>
<dbReference type="GO" id="GO:0016829">
    <property type="term" value="F:lyase activity"/>
    <property type="evidence" value="ECO:0007669"/>
    <property type="project" value="UniProtKB-KW"/>
</dbReference>
<evidence type="ECO:0000256" key="7">
    <source>
        <dbReference type="ARBA" id="ARBA00030030"/>
    </source>
</evidence>
<dbReference type="InterPro" id="IPR027521">
    <property type="entry name" value="Usb1"/>
</dbReference>
<keyword evidence="2" id="KW-0378">Hydrolase</keyword>
<feature type="non-terminal residue" evidence="8">
    <location>
        <position position="265"/>
    </location>
</feature>
<evidence type="ECO:0000256" key="5">
    <source>
        <dbReference type="ARBA" id="ARBA00029300"/>
    </source>
</evidence>
<accession>A0A4S2LCX9</accession>
<evidence type="ECO:0000256" key="2">
    <source>
        <dbReference type="ARBA" id="ARBA00022801"/>
    </source>
</evidence>
<dbReference type="GO" id="GO:0000175">
    <property type="term" value="F:3'-5'-RNA exonuclease activity"/>
    <property type="evidence" value="ECO:0007669"/>
    <property type="project" value="TreeGrafter"/>
</dbReference>
<dbReference type="AlphaFoldDB" id="A0A4S2LCX9"/>
<feature type="non-terminal residue" evidence="8">
    <location>
        <position position="1"/>
    </location>
</feature>
<keyword evidence="3" id="KW-0456">Lyase</keyword>
<protein>
    <recommendedName>
        <fullName evidence="6">U6 snRNA phosphodiesterase 1</fullName>
    </recommendedName>
    <alternativeName>
        <fullName evidence="7">3'-5' RNA exonuclease USB1</fullName>
    </alternativeName>
</protein>
<keyword evidence="9" id="KW-1185">Reference proteome</keyword>
<dbReference type="GO" id="GO:0005634">
    <property type="term" value="C:nucleus"/>
    <property type="evidence" value="ECO:0007669"/>
    <property type="project" value="TreeGrafter"/>
</dbReference>
<dbReference type="PANTHER" id="PTHR13522">
    <property type="entry name" value="U6 SNRNA PHOSPHODIESTERASE 1"/>
    <property type="match status" value="1"/>
</dbReference>
<gene>
    <name evidence="8" type="ORF">CRM22_008477</name>
</gene>
<dbReference type="HAMAP" id="MF_03040">
    <property type="entry name" value="USB1"/>
    <property type="match status" value="1"/>
</dbReference>
<sequence>GASFLSLGALRVPTGNFDTACATYSHMALVTYSSSDDEPEAISDNMEKLELPTFFHGLEADSIRFAAHKDDPTMHQLRHRSFAHEVGQWASCVYIDCSSILSTILKQFLSALHLSEHPLWQCLHSVDDVHVSLSKTWPLRYHWIDSLEDKLRNTFQNLSRFDIRFSGLELFINEERSRSFIGLILSRESSEHLKPIVASVDHCVHAFCGPGYYKNPRFHASLLWCNGDLECKLKELDLSRMEVLFQQTVQLNCGDLSVCVNCIMC</sequence>
<dbReference type="Proteomes" id="UP000308267">
    <property type="component" value="Unassembled WGS sequence"/>
</dbReference>
<dbReference type="EMBL" id="SJOL01008347">
    <property type="protein sequence ID" value="TGZ60526.1"/>
    <property type="molecule type" value="Genomic_DNA"/>
</dbReference>
<comment type="catalytic activity">
    <reaction evidence="5">
        <text>a 3'-end uridylyl-uridine-RNA = a 3'-end 2',3'-cyclophospho-uridine-RNA + uridine</text>
        <dbReference type="Rhea" id="RHEA:46052"/>
        <dbReference type="Rhea" id="RHEA-COMP:17384"/>
        <dbReference type="Rhea" id="RHEA-COMP:17385"/>
        <dbReference type="ChEBI" id="CHEBI:16704"/>
        <dbReference type="ChEBI" id="CHEBI:85643"/>
        <dbReference type="ChEBI" id="CHEBI:85644"/>
    </reaction>
    <physiologicalReaction direction="left-to-right" evidence="5">
        <dbReference type="Rhea" id="RHEA:46053"/>
    </physiologicalReaction>
</comment>